<feature type="domain" description="ATP-grasp" evidence="5">
    <location>
        <begin position="127"/>
        <end position="320"/>
    </location>
</feature>
<keyword evidence="7" id="KW-1185">Reference proteome</keyword>
<dbReference type="KEGG" id="nha:Nham_1283"/>
<dbReference type="Gene3D" id="3.30.470.20">
    <property type="entry name" value="ATP-grasp fold, B domain"/>
    <property type="match status" value="1"/>
</dbReference>
<dbReference type="InterPro" id="IPR011761">
    <property type="entry name" value="ATP-grasp"/>
</dbReference>
<dbReference type="GO" id="GO:0008716">
    <property type="term" value="F:D-alanine-D-alanine ligase activity"/>
    <property type="evidence" value="ECO:0007669"/>
    <property type="project" value="UniProtKB-EC"/>
</dbReference>
<dbReference type="Pfam" id="PF07478">
    <property type="entry name" value="Dala_Dala_lig_C"/>
    <property type="match status" value="1"/>
</dbReference>
<dbReference type="Pfam" id="PF01820">
    <property type="entry name" value="Dala_Dala_lig_N"/>
    <property type="match status" value="1"/>
</dbReference>
<keyword evidence="4" id="KW-0547">Nucleotide-binding</keyword>
<organism evidence="6 7">
    <name type="scientific">Nitrobacter hamburgensis (strain DSM 10229 / NCIMB 13809 / X14)</name>
    <dbReference type="NCBI Taxonomy" id="323097"/>
    <lineage>
        <taxon>Bacteria</taxon>
        <taxon>Pseudomonadati</taxon>
        <taxon>Pseudomonadota</taxon>
        <taxon>Alphaproteobacteria</taxon>
        <taxon>Hyphomicrobiales</taxon>
        <taxon>Nitrobacteraceae</taxon>
        <taxon>Nitrobacter</taxon>
    </lineage>
</organism>
<evidence type="ECO:0000259" key="5">
    <source>
        <dbReference type="PROSITE" id="PS50975"/>
    </source>
</evidence>
<keyword evidence="3" id="KW-0961">Cell wall biogenesis/degradation</keyword>
<evidence type="ECO:0000313" key="6">
    <source>
        <dbReference type="EMBL" id="ABE62108.1"/>
    </source>
</evidence>
<dbReference type="eggNOG" id="COG1181">
    <property type="taxonomic scope" value="Bacteria"/>
</dbReference>
<evidence type="ECO:0000256" key="3">
    <source>
        <dbReference type="ARBA" id="ARBA00023316"/>
    </source>
</evidence>
<dbReference type="STRING" id="323097.Nham_1283"/>
<dbReference type="AlphaFoldDB" id="Q1QNT9"/>
<dbReference type="Gene3D" id="3.30.1490.20">
    <property type="entry name" value="ATP-grasp fold, A domain"/>
    <property type="match status" value="1"/>
</dbReference>
<dbReference type="SUPFAM" id="SSF52440">
    <property type="entry name" value="PreATP-grasp domain"/>
    <property type="match status" value="1"/>
</dbReference>
<dbReference type="EC" id="6.3.2.4" evidence="6"/>
<accession>Q1QNT9</accession>
<gene>
    <name evidence="6" type="ordered locus">Nham_1283</name>
</gene>
<comment type="similarity">
    <text evidence="1">Belongs to the D-alanine--D-alanine ligase family.</text>
</comment>
<evidence type="ECO:0000256" key="1">
    <source>
        <dbReference type="ARBA" id="ARBA00010871"/>
    </source>
</evidence>
<dbReference type="SUPFAM" id="SSF56059">
    <property type="entry name" value="Glutathione synthetase ATP-binding domain-like"/>
    <property type="match status" value="1"/>
</dbReference>
<keyword evidence="4" id="KW-0067">ATP-binding</keyword>
<dbReference type="Proteomes" id="UP000001953">
    <property type="component" value="Chromosome"/>
</dbReference>
<dbReference type="InterPro" id="IPR011127">
    <property type="entry name" value="Dala_Dala_lig_N"/>
</dbReference>
<dbReference type="PROSITE" id="PS50975">
    <property type="entry name" value="ATP_GRASP"/>
    <property type="match status" value="1"/>
</dbReference>
<sequence length="340" mass="36817">MRITILFGGSNKERLVSVASAQALHRALPEADLWFWDIRDDVHNVRSEVLLDHARPFEDEFVPGGTSMPFEQALDRARAEGRVLVLGLHGGRAENGELQAMCELRGIPFTGSGSAASHLAFDKVAAKRFAALAGVTTPAGVPLEEIDRAFAEHGRLIAKPARDGSSYGLIFVNAKQDFVAVRHAAKTEEYVIEPFVSGIEATCGVLERSDGTVVALPPVEIVPAEGRFDYASKYLAQTTQEICPGRFSSSITARIMDHALRAHRALSCRGYSRTDFIVTGKEPVYLETNTLPGLTAASLYPKALKAQGIGFADFLRDQIVLAEKAGRPAHSVFSEACPRA</sequence>
<protein>
    <submittedName>
        <fullName evidence="6">D-alanine--D-alanine ligase</fullName>
        <ecNumber evidence="6">6.3.2.4</ecNumber>
    </submittedName>
</protein>
<evidence type="ECO:0000256" key="4">
    <source>
        <dbReference type="PROSITE-ProRule" id="PRU00409"/>
    </source>
</evidence>
<reference evidence="6 7" key="1">
    <citation type="submission" date="2006-03" db="EMBL/GenBank/DDBJ databases">
        <title>Complete sequence of chromosome of Nitrobacter hamburgensis X14.</title>
        <authorList>
            <consortium name="US DOE Joint Genome Institute"/>
            <person name="Copeland A."/>
            <person name="Lucas S."/>
            <person name="Lapidus A."/>
            <person name="Barry K."/>
            <person name="Detter J.C."/>
            <person name="Glavina del Rio T."/>
            <person name="Hammon N."/>
            <person name="Israni S."/>
            <person name="Dalin E."/>
            <person name="Tice H."/>
            <person name="Pitluck S."/>
            <person name="Chain P."/>
            <person name="Malfatti S."/>
            <person name="Shin M."/>
            <person name="Vergez L."/>
            <person name="Schmutz J."/>
            <person name="Larimer F."/>
            <person name="Land M."/>
            <person name="Hauser L."/>
            <person name="Kyrpides N."/>
            <person name="Ivanova N."/>
            <person name="Ward B."/>
            <person name="Arp D."/>
            <person name="Klotz M."/>
            <person name="Stein L."/>
            <person name="O'Mullan G."/>
            <person name="Starkenburg S."/>
            <person name="Sayavedra L."/>
            <person name="Poret-Peterson A.T."/>
            <person name="Gentry M.E."/>
            <person name="Bruce D."/>
            <person name="Richardson P."/>
        </authorList>
    </citation>
    <scope>NUCLEOTIDE SEQUENCE [LARGE SCALE GENOMIC DNA]</scope>
    <source>
        <strain evidence="7">DSM 10229 / NCIMB 13809 / X14</strain>
    </source>
</reference>
<proteinExistence type="inferred from homology"/>
<dbReference type="PANTHER" id="PTHR23132">
    <property type="entry name" value="D-ALANINE--D-ALANINE LIGASE"/>
    <property type="match status" value="1"/>
</dbReference>
<dbReference type="Gene3D" id="3.40.50.20">
    <property type="match status" value="1"/>
</dbReference>
<dbReference type="GO" id="GO:0005524">
    <property type="term" value="F:ATP binding"/>
    <property type="evidence" value="ECO:0007669"/>
    <property type="project" value="UniProtKB-UniRule"/>
</dbReference>
<dbReference type="InterPro" id="IPR016185">
    <property type="entry name" value="PreATP-grasp_dom_sf"/>
</dbReference>
<dbReference type="GO" id="GO:0046872">
    <property type="term" value="F:metal ion binding"/>
    <property type="evidence" value="ECO:0007669"/>
    <property type="project" value="InterPro"/>
</dbReference>
<dbReference type="HOGENOM" id="CLU_039268_2_0_5"/>
<dbReference type="GO" id="GO:0071555">
    <property type="term" value="P:cell wall organization"/>
    <property type="evidence" value="ECO:0007669"/>
    <property type="project" value="UniProtKB-KW"/>
</dbReference>
<dbReference type="PANTHER" id="PTHR23132:SF23">
    <property type="entry name" value="D-ALANINE--D-ALANINE LIGASE B"/>
    <property type="match status" value="1"/>
</dbReference>
<dbReference type="RefSeq" id="WP_011509800.1">
    <property type="nucleotide sequence ID" value="NC_007964.1"/>
</dbReference>
<dbReference type="InterPro" id="IPR013815">
    <property type="entry name" value="ATP_grasp_subdomain_1"/>
</dbReference>
<keyword evidence="2 6" id="KW-0436">Ligase</keyword>
<dbReference type="InterPro" id="IPR011095">
    <property type="entry name" value="Dala_Dala_lig_C"/>
</dbReference>
<dbReference type="OrthoDB" id="9813261at2"/>
<name>Q1QNT9_NITHX</name>
<evidence type="ECO:0000313" key="7">
    <source>
        <dbReference type="Proteomes" id="UP000001953"/>
    </source>
</evidence>
<evidence type="ECO:0000256" key="2">
    <source>
        <dbReference type="ARBA" id="ARBA00022598"/>
    </source>
</evidence>
<dbReference type="EMBL" id="CP000319">
    <property type="protein sequence ID" value="ABE62108.1"/>
    <property type="molecule type" value="Genomic_DNA"/>
</dbReference>